<keyword evidence="2" id="KW-0472">Membrane</keyword>
<gene>
    <name evidence="3" type="ORF">GCM10010507_28710</name>
</gene>
<sequence>MDLHRFLDGTGGVLALVSLTATVAWGLAATDRHVLGPRSRLVAQAVHRATAVCALGFLLVHVLVKVAEAHATVPAALLPFGSGVLMGLGALAGYLLVLSAATGVLRSAFAGRGRARWWRVLHGCAYGSWCAALVHGLRAGRAPAGWVTASYGLCLAAVAGALLVRLRMRRGPAPVPLRTRPRSAHTRRADTKRAAQRADKGAAQWADADLAARHAGTDRAATLPSGAGHAATLPSGTGRAPRRADVL</sequence>
<feature type="region of interest" description="Disordered" evidence="1">
    <location>
        <begin position="216"/>
        <end position="247"/>
    </location>
</feature>
<dbReference type="RefSeq" id="WP_190110153.1">
    <property type="nucleotide sequence ID" value="NZ_BMVB01000008.1"/>
</dbReference>
<evidence type="ECO:0008006" key="5">
    <source>
        <dbReference type="Google" id="ProtNLM"/>
    </source>
</evidence>
<evidence type="ECO:0000313" key="4">
    <source>
        <dbReference type="Proteomes" id="UP000646244"/>
    </source>
</evidence>
<dbReference type="Proteomes" id="UP000646244">
    <property type="component" value="Unassembled WGS sequence"/>
</dbReference>
<reference evidence="3" key="2">
    <citation type="submission" date="2020-09" db="EMBL/GenBank/DDBJ databases">
        <authorList>
            <person name="Sun Q."/>
            <person name="Ohkuma M."/>
        </authorList>
    </citation>
    <scope>NUCLEOTIDE SEQUENCE</scope>
    <source>
        <strain evidence="3">JCM 4633</strain>
    </source>
</reference>
<feature type="compositionally biased region" description="Basic and acidic residues" evidence="1">
    <location>
        <begin position="187"/>
        <end position="198"/>
    </location>
</feature>
<protein>
    <recommendedName>
        <fullName evidence="5">Ferric oxidoreductase domain-containing protein</fullName>
    </recommendedName>
</protein>
<feature type="transmembrane region" description="Helical" evidence="2">
    <location>
        <begin position="12"/>
        <end position="29"/>
    </location>
</feature>
<keyword evidence="2" id="KW-0812">Transmembrane</keyword>
<proteinExistence type="predicted"/>
<accession>A0A918WJ35</accession>
<feature type="transmembrane region" description="Helical" evidence="2">
    <location>
        <begin position="84"/>
        <end position="105"/>
    </location>
</feature>
<reference evidence="3" key="1">
    <citation type="journal article" date="2014" name="Int. J. Syst. Evol. Microbiol.">
        <title>Complete genome sequence of Corynebacterium casei LMG S-19264T (=DSM 44701T), isolated from a smear-ripened cheese.</title>
        <authorList>
            <consortium name="US DOE Joint Genome Institute (JGI-PGF)"/>
            <person name="Walter F."/>
            <person name="Albersmeier A."/>
            <person name="Kalinowski J."/>
            <person name="Ruckert C."/>
        </authorList>
    </citation>
    <scope>NUCLEOTIDE SEQUENCE</scope>
    <source>
        <strain evidence="3">JCM 4633</strain>
    </source>
</reference>
<feature type="region of interest" description="Disordered" evidence="1">
    <location>
        <begin position="174"/>
        <end position="198"/>
    </location>
</feature>
<comment type="caution">
    <text evidence="3">The sequence shown here is derived from an EMBL/GenBank/DDBJ whole genome shotgun (WGS) entry which is preliminary data.</text>
</comment>
<organism evidence="3 4">
    <name type="scientific">Streptomyces cinnamoneus</name>
    <name type="common">Streptoverticillium cinnamoneum</name>
    <dbReference type="NCBI Taxonomy" id="53446"/>
    <lineage>
        <taxon>Bacteria</taxon>
        <taxon>Bacillati</taxon>
        <taxon>Actinomycetota</taxon>
        <taxon>Actinomycetes</taxon>
        <taxon>Kitasatosporales</taxon>
        <taxon>Streptomycetaceae</taxon>
        <taxon>Streptomyces</taxon>
        <taxon>Streptomyces cinnamoneus group</taxon>
    </lineage>
</organism>
<dbReference type="AlphaFoldDB" id="A0A918WJ35"/>
<evidence type="ECO:0000256" key="1">
    <source>
        <dbReference type="SAM" id="MobiDB-lite"/>
    </source>
</evidence>
<name>A0A918WJ35_STRCJ</name>
<feature type="transmembrane region" description="Helical" evidence="2">
    <location>
        <begin position="143"/>
        <end position="164"/>
    </location>
</feature>
<evidence type="ECO:0000256" key="2">
    <source>
        <dbReference type="SAM" id="Phobius"/>
    </source>
</evidence>
<feature type="transmembrane region" description="Helical" evidence="2">
    <location>
        <begin position="41"/>
        <end position="64"/>
    </location>
</feature>
<keyword evidence="2" id="KW-1133">Transmembrane helix</keyword>
<feature type="transmembrane region" description="Helical" evidence="2">
    <location>
        <begin position="117"/>
        <end position="137"/>
    </location>
</feature>
<evidence type="ECO:0000313" key="3">
    <source>
        <dbReference type="EMBL" id="GHC51097.1"/>
    </source>
</evidence>
<dbReference type="EMBL" id="BMVB01000008">
    <property type="protein sequence ID" value="GHC51097.1"/>
    <property type="molecule type" value="Genomic_DNA"/>
</dbReference>